<sequence length="181" mass="21475">MAIAPYVSKYLLPYSIASLKVDVKGMQEIMMRKYGIYIPDHICWRERRMMKDAVDGKHEEGYKYLAHYTGEFKAKNPGSVTFITWAYQGPTKNPMFKHMLIYIGNYKGLEKCYAYCFKENICHLLLQKFCITLSRCKTCKHLGHNAEICGRPRDKHYRLSARKKRIPTERRVPKRWGRRKK</sequence>
<dbReference type="EMBL" id="JAKOGI010002034">
    <property type="protein sequence ID" value="KAJ8423187.1"/>
    <property type="molecule type" value="Genomic_DNA"/>
</dbReference>
<dbReference type="Proteomes" id="UP001153076">
    <property type="component" value="Unassembled WGS sequence"/>
</dbReference>
<keyword evidence="2" id="KW-1185">Reference proteome</keyword>
<protein>
    <submittedName>
        <fullName evidence="1">Uncharacterized protein</fullName>
    </submittedName>
</protein>
<proteinExistence type="predicted"/>
<comment type="caution">
    <text evidence="1">The sequence shown here is derived from an EMBL/GenBank/DDBJ whole genome shotgun (WGS) entry which is preliminary data.</text>
</comment>
<accession>A0A9Q1GL45</accession>
<evidence type="ECO:0000313" key="1">
    <source>
        <dbReference type="EMBL" id="KAJ8423187.1"/>
    </source>
</evidence>
<name>A0A9Q1GL45_9CARY</name>
<organism evidence="1 2">
    <name type="scientific">Carnegiea gigantea</name>
    <dbReference type="NCBI Taxonomy" id="171969"/>
    <lineage>
        <taxon>Eukaryota</taxon>
        <taxon>Viridiplantae</taxon>
        <taxon>Streptophyta</taxon>
        <taxon>Embryophyta</taxon>
        <taxon>Tracheophyta</taxon>
        <taxon>Spermatophyta</taxon>
        <taxon>Magnoliopsida</taxon>
        <taxon>eudicotyledons</taxon>
        <taxon>Gunneridae</taxon>
        <taxon>Pentapetalae</taxon>
        <taxon>Caryophyllales</taxon>
        <taxon>Cactineae</taxon>
        <taxon>Cactaceae</taxon>
        <taxon>Cactoideae</taxon>
        <taxon>Echinocereeae</taxon>
        <taxon>Carnegiea</taxon>
    </lineage>
</organism>
<dbReference type="OrthoDB" id="1918246at2759"/>
<gene>
    <name evidence="1" type="ORF">Cgig2_002558</name>
</gene>
<dbReference type="AlphaFoldDB" id="A0A9Q1GL45"/>
<reference evidence="1" key="1">
    <citation type="submission" date="2022-04" db="EMBL/GenBank/DDBJ databases">
        <title>Carnegiea gigantea Genome sequencing and assembly v2.</title>
        <authorList>
            <person name="Copetti D."/>
            <person name="Sanderson M.J."/>
            <person name="Burquez A."/>
            <person name="Wojciechowski M.F."/>
        </authorList>
    </citation>
    <scope>NUCLEOTIDE SEQUENCE</scope>
    <source>
        <strain evidence="1">SGP5-SGP5p</strain>
        <tissue evidence="1">Aerial part</tissue>
    </source>
</reference>
<evidence type="ECO:0000313" key="2">
    <source>
        <dbReference type="Proteomes" id="UP001153076"/>
    </source>
</evidence>